<proteinExistence type="predicted"/>
<organism evidence="1 2">
    <name type="scientific">Holdemania filiformis DSM 12042</name>
    <dbReference type="NCBI Taxonomy" id="545696"/>
    <lineage>
        <taxon>Bacteria</taxon>
        <taxon>Bacillati</taxon>
        <taxon>Bacillota</taxon>
        <taxon>Erysipelotrichia</taxon>
        <taxon>Erysipelotrichales</taxon>
        <taxon>Erysipelotrichaceae</taxon>
        <taxon>Holdemania</taxon>
    </lineage>
</organism>
<dbReference type="EMBL" id="ACCF01000246">
    <property type="protein sequence ID" value="EEF65940.1"/>
    <property type="molecule type" value="Genomic_DNA"/>
</dbReference>
<comment type="caution">
    <text evidence="1">The sequence shown here is derived from an EMBL/GenBank/DDBJ whole genome shotgun (WGS) entry which is preliminary data.</text>
</comment>
<reference evidence="1 2" key="2">
    <citation type="submission" date="2009-02" db="EMBL/GenBank/DDBJ databases">
        <title>Draft genome sequence of Holdemania filiformis DSM 12042.</title>
        <authorList>
            <person name="Sudarsanam P."/>
            <person name="Ley R."/>
            <person name="Guruge J."/>
            <person name="Turnbaugh P.J."/>
            <person name="Mahowald M."/>
            <person name="Liep D."/>
            <person name="Gordon J."/>
        </authorList>
    </citation>
    <scope>NUCLEOTIDE SEQUENCE [LARGE SCALE GENOMIC DNA]</scope>
    <source>
        <strain evidence="1 2">DSM 12042</strain>
    </source>
</reference>
<reference evidence="1 2" key="1">
    <citation type="submission" date="2008-12" db="EMBL/GenBank/DDBJ databases">
        <authorList>
            <person name="Fulton L."/>
            <person name="Clifton S."/>
            <person name="Fulton B."/>
            <person name="Xu J."/>
            <person name="Minx P."/>
            <person name="Pepin K.H."/>
            <person name="Johnson M."/>
            <person name="Bhonagiri V."/>
            <person name="Nash W.E."/>
            <person name="Mardis E.R."/>
            <person name="Wilson R.K."/>
        </authorList>
    </citation>
    <scope>NUCLEOTIDE SEQUENCE [LARGE SCALE GENOMIC DNA]</scope>
    <source>
        <strain evidence="1 2">DSM 12042</strain>
    </source>
</reference>
<sequence length="39" mass="4427">MNLFLTVEKPAQKADIYLFPQNGQPFLFNKKSLKTVPCG</sequence>
<evidence type="ECO:0000313" key="1">
    <source>
        <dbReference type="EMBL" id="EEF65940.1"/>
    </source>
</evidence>
<protein>
    <submittedName>
        <fullName evidence="1">Uncharacterized protein</fullName>
    </submittedName>
</protein>
<dbReference type="HOGENOM" id="CLU_3310940_0_0_9"/>
<gene>
    <name evidence="1" type="ORF">HOLDEFILI_03943</name>
</gene>
<dbReference type="AlphaFoldDB" id="B9YDM0"/>
<dbReference type="STRING" id="545696.HOLDEFILI_03943"/>
<evidence type="ECO:0000313" key="2">
    <source>
        <dbReference type="Proteomes" id="UP000005950"/>
    </source>
</evidence>
<accession>B9YDM0</accession>
<name>B9YDM0_9FIRM</name>
<dbReference type="Proteomes" id="UP000005950">
    <property type="component" value="Unassembled WGS sequence"/>
</dbReference>